<gene>
    <name evidence="1" type="ORF">JI741_01705</name>
</gene>
<evidence type="ECO:0000313" key="2">
    <source>
        <dbReference type="Proteomes" id="UP000613030"/>
    </source>
</evidence>
<proteinExistence type="predicted"/>
<dbReference type="InterPro" id="IPR021734">
    <property type="entry name" value="DUF3303"/>
</dbReference>
<reference evidence="1 2" key="1">
    <citation type="submission" date="2021-01" db="EMBL/GenBank/DDBJ databases">
        <title>Chryseolinea sp. Jin1 Genome sequencing and assembly.</title>
        <authorList>
            <person name="Kim I."/>
        </authorList>
    </citation>
    <scope>NUCLEOTIDE SEQUENCE [LARGE SCALE GENOMIC DNA]</scope>
    <source>
        <strain evidence="1 2">Jin1</strain>
    </source>
</reference>
<keyword evidence="2" id="KW-1185">Reference proteome</keyword>
<accession>A0ABS1KKR0</accession>
<dbReference type="Proteomes" id="UP000613030">
    <property type="component" value="Unassembled WGS sequence"/>
</dbReference>
<name>A0ABS1KKR0_9BACT</name>
<protein>
    <submittedName>
        <fullName evidence="1">DUF3303 family protein</fullName>
    </submittedName>
</protein>
<dbReference type="RefSeq" id="WP_202006871.1">
    <property type="nucleotide sequence ID" value="NZ_JAERRB010000001.1"/>
</dbReference>
<organism evidence="1 2">
    <name type="scientific">Chryseolinea lacunae</name>
    <dbReference type="NCBI Taxonomy" id="2801331"/>
    <lineage>
        <taxon>Bacteria</taxon>
        <taxon>Pseudomonadati</taxon>
        <taxon>Bacteroidota</taxon>
        <taxon>Cytophagia</taxon>
        <taxon>Cytophagales</taxon>
        <taxon>Fulvivirgaceae</taxon>
        <taxon>Chryseolinea</taxon>
    </lineage>
</organism>
<dbReference type="Pfam" id="PF11746">
    <property type="entry name" value="DUF3303"/>
    <property type="match status" value="1"/>
</dbReference>
<comment type="caution">
    <text evidence="1">The sequence shown here is derived from an EMBL/GenBank/DDBJ whole genome shotgun (WGS) entry which is preliminary data.</text>
</comment>
<evidence type="ECO:0000313" key="1">
    <source>
        <dbReference type="EMBL" id="MBL0739909.1"/>
    </source>
</evidence>
<dbReference type="EMBL" id="JAERRB010000001">
    <property type="protein sequence ID" value="MBL0739909.1"/>
    <property type="molecule type" value="Genomic_DNA"/>
</dbReference>
<sequence length="87" mass="10123">MQYMIIEKFHPGKIKTLYDRFDKKGRMLPEGVSYINSWINEDVTVCFQVMESESLEKLQEWIGHWNDLADFEIVPVITSAQAKAKVG</sequence>